<name>A0AAV5GXS0_9BASI</name>
<evidence type="ECO:0000256" key="1">
    <source>
        <dbReference type="SAM" id="MobiDB-lite"/>
    </source>
</evidence>
<feature type="region of interest" description="Disordered" evidence="1">
    <location>
        <begin position="342"/>
        <end position="371"/>
    </location>
</feature>
<dbReference type="Proteomes" id="UP001342314">
    <property type="component" value="Unassembled WGS sequence"/>
</dbReference>
<proteinExistence type="predicted"/>
<dbReference type="GO" id="GO:0072344">
    <property type="term" value="P:rescue of stalled ribosome"/>
    <property type="evidence" value="ECO:0007669"/>
    <property type="project" value="InterPro"/>
</dbReference>
<dbReference type="GO" id="GO:0008270">
    <property type="term" value="F:zinc ion binding"/>
    <property type="evidence" value="ECO:0007669"/>
    <property type="project" value="InterPro"/>
</dbReference>
<feature type="compositionally biased region" description="Low complexity" evidence="1">
    <location>
        <begin position="147"/>
        <end position="172"/>
    </location>
</feature>
<protein>
    <recommendedName>
        <fullName evidence="2">TRIP4/RQT4 C2HC5-type zinc finger domain-containing protein</fullName>
    </recommendedName>
</protein>
<gene>
    <name evidence="3" type="ORF">Rhopal_007211-T1</name>
</gene>
<evidence type="ECO:0000313" key="4">
    <source>
        <dbReference type="Proteomes" id="UP001342314"/>
    </source>
</evidence>
<dbReference type="GO" id="GO:0005634">
    <property type="term" value="C:nucleus"/>
    <property type="evidence" value="ECO:0007669"/>
    <property type="project" value="InterPro"/>
</dbReference>
<comment type="caution">
    <text evidence="3">The sequence shown here is derived from an EMBL/GenBank/DDBJ whole genome shotgun (WGS) entry which is preliminary data.</text>
</comment>
<feature type="domain" description="TRIP4/RQT4 C2HC5-type zinc finger" evidence="2">
    <location>
        <begin position="227"/>
        <end position="259"/>
    </location>
</feature>
<evidence type="ECO:0000259" key="2">
    <source>
        <dbReference type="Pfam" id="PF06221"/>
    </source>
</evidence>
<accession>A0AAV5GXS0</accession>
<reference evidence="3 4" key="1">
    <citation type="submission" date="2021-12" db="EMBL/GenBank/DDBJ databases">
        <title>High titer production of polyol ester of fatty acids by Rhodotorula paludigena BS15 towards product separation-free biomass refinery.</title>
        <authorList>
            <person name="Mano J."/>
            <person name="Ono H."/>
            <person name="Tanaka T."/>
            <person name="Naito K."/>
            <person name="Sushida H."/>
            <person name="Ike M."/>
            <person name="Tokuyasu K."/>
            <person name="Kitaoka M."/>
        </authorList>
    </citation>
    <scope>NUCLEOTIDE SEQUENCE [LARGE SCALE GENOMIC DNA]</scope>
    <source>
        <strain evidence="3 4">BS15</strain>
    </source>
</reference>
<feature type="region of interest" description="Disordered" evidence="1">
    <location>
        <begin position="61"/>
        <end position="198"/>
    </location>
</feature>
<dbReference type="Pfam" id="PF06221">
    <property type="entry name" value="zf-C2HC5"/>
    <property type="match status" value="1"/>
</dbReference>
<dbReference type="InterPro" id="IPR009349">
    <property type="entry name" value="TRIP4/RQT4_C2HC5_Znf"/>
</dbReference>
<feature type="compositionally biased region" description="Low complexity" evidence="1">
    <location>
        <begin position="485"/>
        <end position="502"/>
    </location>
</feature>
<evidence type="ECO:0000313" key="3">
    <source>
        <dbReference type="EMBL" id="GJN94137.1"/>
    </source>
</evidence>
<feature type="region of interest" description="Disordered" evidence="1">
    <location>
        <begin position="473"/>
        <end position="530"/>
    </location>
</feature>
<dbReference type="EMBL" id="BQKY01000016">
    <property type="protein sequence ID" value="GJN94137.1"/>
    <property type="molecule type" value="Genomic_DNA"/>
</dbReference>
<dbReference type="AlphaFoldDB" id="A0AAV5GXS0"/>
<dbReference type="GO" id="GO:0180022">
    <property type="term" value="C:RQC-trigger complex"/>
    <property type="evidence" value="ECO:0007669"/>
    <property type="project" value="InterPro"/>
</dbReference>
<sequence>MAPAALVASLAQLTGLDDETTREQLFPHLDSLQQPQEIRNYLDSLLAPGPAAQSFVSSYLAQRFPPPTPAPSRAGGSSTWAAPPPSPPPVASSSTRGPSPADSRQRTLERALASAPKGGKVYLKDRGDDDLAGWGGGGAKSGRAKSGRASPAGSGSGIPVVGVPTVRTVTAPRSAPQHQQQKGGKGKGKEAAAAEPELELSEEAAQELLRIDRALKSFDSRSATQQRRCFCQARQHPLSAYTPLCPSCALVLCTLNSPATASHIATLQSSREALLAREQRRAQQEREQAERERAAIRFPELGAQQAHERAHAAAQARSYATHAGGGGGLVDRIEREFERRAALGGGGGGGAGARSVPGPGAATGAGGRVLRLDGKTGKVKVQTKVAKPSGKGKPAVLAEETTAVLDPDAEADDGLVAWIDEDDDGVRGEAALRSLKGERIAQAVQPPGRVFVNVTLDEAERPLWIAPDEIDEADEQDDEEEGQKPSVAAVPAARPAVPGAATVKEEPKKRRRGKGGKGTEGEAVGGGEAA</sequence>
<feature type="compositionally biased region" description="Gly residues" evidence="1">
    <location>
        <begin position="343"/>
        <end position="352"/>
    </location>
</feature>
<organism evidence="3 4">
    <name type="scientific">Rhodotorula paludigena</name>
    <dbReference type="NCBI Taxonomy" id="86838"/>
    <lineage>
        <taxon>Eukaryota</taxon>
        <taxon>Fungi</taxon>
        <taxon>Dikarya</taxon>
        <taxon>Basidiomycota</taxon>
        <taxon>Pucciniomycotina</taxon>
        <taxon>Microbotryomycetes</taxon>
        <taxon>Sporidiobolales</taxon>
        <taxon>Sporidiobolaceae</taxon>
        <taxon>Rhodotorula</taxon>
    </lineage>
</organism>
<keyword evidence="4" id="KW-1185">Reference proteome</keyword>